<reference evidence="1 2" key="1">
    <citation type="journal article" date="2019" name="Environ. Microbiol.">
        <title>At the nexus of three kingdoms: the genome of the mycorrhizal fungus Gigaspora margarita provides insights into plant, endobacterial and fungal interactions.</title>
        <authorList>
            <person name="Venice F."/>
            <person name="Ghignone S."/>
            <person name="Salvioli di Fossalunga A."/>
            <person name="Amselem J."/>
            <person name="Novero M."/>
            <person name="Xianan X."/>
            <person name="Sedzielewska Toro K."/>
            <person name="Morin E."/>
            <person name="Lipzen A."/>
            <person name="Grigoriev I.V."/>
            <person name="Henrissat B."/>
            <person name="Martin F.M."/>
            <person name="Bonfante P."/>
        </authorList>
    </citation>
    <scope>NUCLEOTIDE SEQUENCE [LARGE SCALE GENOMIC DNA]</scope>
    <source>
        <strain evidence="1 2">BEG34</strain>
    </source>
</reference>
<gene>
    <name evidence="1" type="ORF">F8M41_017109</name>
</gene>
<accession>A0A8H4ANJ4</accession>
<proteinExistence type="predicted"/>
<dbReference type="EMBL" id="WTPW01000387">
    <property type="protein sequence ID" value="KAF0516445.1"/>
    <property type="molecule type" value="Genomic_DNA"/>
</dbReference>
<sequence>MLSDEYNNEYVNYVTDKMPIVIVLDKNEQKSRNDILKKAKSYVEDILETLIKENTIEILKEIKDFPNKQFELMMKRAIRLYLYEISKSIIDGKLIDDVLNENTISSFLSIACNNIKI</sequence>
<name>A0A8H4ANJ4_GIGMA</name>
<evidence type="ECO:0000313" key="2">
    <source>
        <dbReference type="Proteomes" id="UP000439903"/>
    </source>
</evidence>
<organism evidence="1 2">
    <name type="scientific">Gigaspora margarita</name>
    <dbReference type="NCBI Taxonomy" id="4874"/>
    <lineage>
        <taxon>Eukaryota</taxon>
        <taxon>Fungi</taxon>
        <taxon>Fungi incertae sedis</taxon>
        <taxon>Mucoromycota</taxon>
        <taxon>Glomeromycotina</taxon>
        <taxon>Glomeromycetes</taxon>
        <taxon>Diversisporales</taxon>
        <taxon>Gigasporaceae</taxon>
        <taxon>Gigaspora</taxon>
    </lineage>
</organism>
<evidence type="ECO:0000313" key="1">
    <source>
        <dbReference type="EMBL" id="KAF0516445.1"/>
    </source>
</evidence>
<dbReference type="AlphaFoldDB" id="A0A8H4ANJ4"/>
<keyword evidence="2" id="KW-1185">Reference proteome</keyword>
<protein>
    <submittedName>
        <fullName evidence="1">Uncharacterized protein</fullName>
    </submittedName>
</protein>
<comment type="caution">
    <text evidence="1">The sequence shown here is derived from an EMBL/GenBank/DDBJ whole genome shotgun (WGS) entry which is preliminary data.</text>
</comment>
<dbReference type="Proteomes" id="UP000439903">
    <property type="component" value="Unassembled WGS sequence"/>
</dbReference>